<gene>
    <name evidence="1" type="ORF">ACFFQA_07050</name>
</gene>
<evidence type="ECO:0000313" key="2">
    <source>
        <dbReference type="Proteomes" id="UP001589693"/>
    </source>
</evidence>
<dbReference type="Proteomes" id="UP001589693">
    <property type="component" value="Unassembled WGS sequence"/>
</dbReference>
<evidence type="ECO:0000313" key="1">
    <source>
        <dbReference type="EMBL" id="MFB9903689.1"/>
    </source>
</evidence>
<accession>A0ABV5ZVM3</accession>
<name>A0ABV5ZVM3_9PSEU</name>
<dbReference type="RefSeq" id="WP_377850845.1">
    <property type="nucleotide sequence ID" value="NZ_JBHLZU010000006.1"/>
</dbReference>
<dbReference type="Gene3D" id="3.40.109.10">
    <property type="entry name" value="NADH Oxidase"/>
    <property type="match status" value="1"/>
</dbReference>
<sequence length="437" mass="44889">MTVIRRRGLRTAVLDDTLLLGGSVPPARLRGTAATTLVPALLAAADGVRDVPRIAEAIGTPERHVEAVLSLLARHGAVETAAAAREPDSTEAGFFALVAGHRADPRSGEALRAVFARTAVEVVGDDAFAAIVRAGSSTRERHHPSGGSLVIGSDAGKLTKRWHAGAVVLPVRATGTELVIGPVTHLGTNPCPHCLIEGTSEPGSLPAAHHGLAAALVAARIPVLATVGHDDVTWSQAQHLDLESGRTRLVARASRPGCPSCSVLIDSAPSRASAASRYEAALGPVTPAPSTPAPLVEWPLARRVPAEGLAAEVQRAWSGNTVASMHCHLLLPDGENQGVFGVLRDEPELAVLSTAPMSPPGLVVLTGALAAAASWSGGAALHELLVEAGWAIERIRTCLGGRGKVLDAWPDGDISRLLNVDPAAEPVLAVLAIGDAS</sequence>
<reference evidence="1 2" key="1">
    <citation type="submission" date="2024-09" db="EMBL/GenBank/DDBJ databases">
        <authorList>
            <person name="Sun Q."/>
            <person name="Mori K."/>
        </authorList>
    </citation>
    <scope>NUCLEOTIDE SEQUENCE [LARGE SCALE GENOMIC DNA]</scope>
    <source>
        <strain evidence="1 2">TBRC 7907</strain>
    </source>
</reference>
<proteinExistence type="predicted"/>
<dbReference type="EMBL" id="JBHLZU010000006">
    <property type="protein sequence ID" value="MFB9903689.1"/>
    <property type="molecule type" value="Genomic_DNA"/>
</dbReference>
<keyword evidence="2" id="KW-1185">Reference proteome</keyword>
<organism evidence="1 2">
    <name type="scientific">Allokutzneria oryzae</name>
    <dbReference type="NCBI Taxonomy" id="1378989"/>
    <lineage>
        <taxon>Bacteria</taxon>
        <taxon>Bacillati</taxon>
        <taxon>Actinomycetota</taxon>
        <taxon>Actinomycetes</taxon>
        <taxon>Pseudonocardiales</taxon>
        <taxon>Pseudonocardiaceae</taxon>
        <taxon>Allokutzneria</taxon>
    </lineage>
</organism>
<evidence type="ECO:0008006" key="3">
    <source>
        <dbReference type="Google" id="ProtNLM"/>
    </source>
</evidence>
<comment type="caution">
    <text evidence="1">The sequence shown here is derived from an EMBL/GenBank/DDBJ whole genome shotgun (WGS) entry which is preliminary data.</text>
</comment>
<dbReference type="InterPro" id="IPR000415">
    <property type="entry name" value="Nitroreductase-like"/>
</dbReference>
<protein>
    <recommendedName>
        <fullName evidence="3">TOMM leader peptide-binding protein</fullName>
    </recommendedName>
</protein>